<dbReference type="Pfam" id="PF13374">
    <property type="entry name" value="TPR_10"/>
    <property type="match status" value="4"/>
</dbReference>
<dbReference type="PROSITE" id="PS50005">
    <property type="entry name" value="TPR"/>
    <property type="match status" value="1"/>
</dbReference>
<accession>A0A1B8GRD1</accession>
<dbReference type="Proteomes" id="UP000091956">
    <property type="component" value="Unassembled WGS sequence"/>
</dbReference>
<dbReference type="InterPro" id="IPR053137">
    <property type="entry name" value="NLR-like"/>
</dbReference>
<dbReference type="InterPro" id="IPR019734">
    <property type="entry name" value="TPR_rpt"/>
</dbReference>
<evidence type="ECO:0000313" key="2">
    <source>
        <dbReference type="EMBL" id="OBT98389.1"/>
    </source>
</evidence>
<reference evidence="2 3" key="1">
    <citation type="submission" date="2016-03" db="EMBL/GenBank/DDBJ databases">
        <title>Comparative genomics of Pseudogymnoascus destructans, the fungus causing white-nose syndrome of bats.</title>
        <authorList>
            <person name="Palmer J.M."/>
            <person name="Drees K.P."/>
            <person name="Foster J.T."/>
            <person name="Lindner D.L."/>
        </authorList>
    </citation>
    <scope>NUCLEOTIDE SEQUENCE [LARGE SCALE GENOMIC DNA]</scope>
    <source>
        <strain evidence="2 3">UAMH 10579</strain>
    </source>
</reference>
<keyword evidence="3" id="KW-1185">Reference proteome</keyword>
<dbReference type="PANTHER" id="PTHR46082:SF11">
    <property type="entry name" value="AAA+ ATPASE DOMAIN-CONTAINING PROTEIN-RELATED"/>
    <property type="match status" value="1"/>
</dbReference>
<keyword evidence="1" id="KW-0802">TPR repeat</keyword>
<dbReference type="Pfam" id="PF13424">
    <property type="entry name" value="TPR_12"/>
    <property type="match status" value="1"/>
</dbReference>
<evidence type="ECO:0000313" key="3">
    <source>
        <dbReference type="Proteomes" id="UP000091956"/>
    </source>
</evidence>
<proteinExistence type="predicted"/>
<dbReference type="InterPro" id="IPR011990">
    <property type="entry name" value="TPR-like_helical_dom_sf"/>
</dbReference>
<dbReference type="OrthoDB" id="5986190at2759"/>
<sequence>MATTDSPEVSGEDGELDEDLLDDILSRAQECEKSRQWEEYNELRLQSIDMFSQHFGPDHRIPLDYKMNLAYNYRTQAKFPQAESVARDVVERRRRVLGDHADTASAMNSLSISIKAQERVEEGLRLDEETLEMLQRVQGDGEDATQAAMQNLGNSYFNVGRHEEAAELHQKVVDFRVQKLGKNNRESIITMDMLARDFTALDQWDKAKQLQEEVNGLAKVNFGYGDNTTITCILNLLKTYRHLGEPDKALRMMEDALASFRQLGRDHTEPSASLMKQLAIVYSDEDRFEEAEPLFEEFYEWIKGVLGPDHEVTEEARLDLTDNLVAQGKLVWTSPYGALE</sequence>
<gene>
    <name evidence="2" type="ORF">VE01_03125</name>
</gene>
<dbReference type="EMBL" id="KV460217">
    <property type="protein sequence ID" value="OBT98389.1"/>
    <property type="molecule type" value="Genomic_DNA"/>
</dbReference>
<dbReference type="STRING" id="342668.A0A1B8GRD1"/>
<dbReference type="GeneID" id="28836511"/>
<name>A0A1B8GRD1_9PEZI</name>
<dbReference type="AlphaFoldDB" id="A0A1B8GRD1"/>
<organism evidence="2 3">
    <name type="scientific">Pseudogymnoascus verrucosus</name>
    <dbReference type="NCBI Taxonomy" id="342668"/>
    <lineage>
        <taxon>Eukaryota</taxon>
        <taxon>Fungi</taxon>
        <taxon>Dikarya</taxon>
        <taxon>Ascomycota</taxon>
        <taxon>Pezizomycotina</taxon>
        <taxon>Leotiomycetes</taxon>
        <taxon>Thelebolales</taxon>
        <taxon>Thelebolaceae</taxon>
        <taxon>Pseudogymnoascus</taxon>
    </lineage>
</organism>
<dbReference type="PANTHER" id="PTHR46082">
    <property type="entry name" value="ATP/GTP-BINDING PROTEIN-RELATED"/>
    <property type="match status" value="1"/>
</dbReference>
<protein>
    <submittedName>
        <fullName evidence="2">Uncharacterized protein</fullName>
    </submittedName>
</protein>
<dbReference type="RefSeq" id="XP_018132122.1">
    <property type="nucleotide sequence ID" value="XM_018272623.2"/>
</dbReference>
<reference evidence="3" key="2">
    <citation type="journal article" date="2018" name="Nat. Commun.">
        <title>Extreme sensitivity to ultraviolet light in the fungal pathogen causing white-nose syndrome of bats.</title>
        <authorList>
            <person name="Palmer J.M."/>
            <person name="Drees K.P."/>
            <person name="Foster J.T."/>
            <person name="Lindner D.L."/>
        </authorList>
    </citation>
    <scope>NUCLEOTIDE SEQUENCE [LARGE SCALE GENOMIC DNA]</scope>
    <source>
        <strain evidence="3">UAMH 10579</strain>
    </source>
</reference>
<feature type="repeat" description="TPR" evidence="1">
    <location>
        <begin position="146"/>
        <end position="179"/>
    </location>
</feature>
<dbReference type="Gene3D" id="1.25.40.10">
    <property type="entry name" value="Tetratricopeptide repeat domain"/>
    <property type="match status" value="2"/>
</dbReference>
<evidence type="ECO:0000256" key="1">
    <source>
        <dbReference type="PROSITE-ProRule" id="PRU00339"/>
    </source>
</evidence>
<dbReference type="SUPFAM" id="SSF48452">
    <property type="entry name" value="TPR-like"/>
    <property type="match status" value="2"/>
</dbReference>